<dbReference type="AlphaFoldDB" id="A0A7W7S772"/>
<gene>
    <name evidence="4" type="ORF">F4556_000734</name>
</gene>
<feature type="signal peptide" evidence="3">
    <location>
        <begin position="1"/>
        <end position="23"/>
    </location>
</feature>
<feature type="transmembrane region" description="Helical" evidence="2">
    <location>
        <begin position="248"/>
        <end position="267"/>
    </location>
</feature>
<accession>A0A7W7S772</accession>
<evidence type="ECO:0000256" key="2">
    <source>
        <dbReference type="SAM" id="Phobius"/>
    </source>
</evidence>
<dbReference type="RefSeq" id="WP_184911542.1">
    <property type="nucleotide sequence ID" value="NZ_JACHJR010000001.1"/>
</dbReference>
<keyword evidence="2" id="KW-0812">Transmembrane</keyword>
<protein>
    <recommendedName>
        <fullName evidence="6">LPXTG-motif cell wall-anchored protein</fullName>
    </recommendedName>
</protein>
<name>A0A7W7S772_9ACTN</name>
<feature type="compositionally biased region" description="Pro residues" evidence="1">
    <location>
        <begin position="198"/>
        <end position="214"/>
    </location>
</feature>
<keyword evidence="2" id="KW-0472">Membrane</keyword>
<organism evidence="4 5">
    <name type="scientific">Kitasatospora gansuensis</name>
    <dbReference type="NCBI Taxonomy" id="258050"/>
    <lineage>
        <taxon>Bacteria</taxon>
        <taxon>Bacillati</taxon>
        <taxon>Actinomycetota</taxon>
        <taxon>Actinomycetes</taxon>
        <taxon>Kitasatosporales</taxon>
        <taxon>Streptomycetaceae</taxon>
        <taxon>Kitasatospora</taxon>
    </lineage>
</organism>
<keyword evidence="3" id="KW-0732">Signal</keyword>
<evidence type="ECO:0000256" key="1">
    <source>
        <dbReference type="SAM" id="MobiDB-lite"/>
    </source>
</evidence>
<keyword evidence="2" id="KW-1133">Transmembrane helix</keyword>
<feature type="region of interest" description="Disordered" evidence="1">
    <location>
        <begin position="195"/>
        <end position="240"/>
    </location>
</feature>
<feature type="compositionally biased region" description="Low complexity" evidence="1">
    <location>
        <begin position="215"/>
        <end position="238"/>
    </location>
</feature>
<dbReference type="Proteomes" id="UP000573327">
    <property type="component" value="Unassembled WGS sequence"/>
</dbReference>
<comment type="caution">
    <text evidence="4">The sequence shown here is derived from an EMBL/GenBank/DDBJ whole genome shotgun (WGS) entry which is preliminary data.</text>
</comment>
<evidence type="ECO:0000313" key="4">
    <source>
        <dbReference type="EMBL" id="MBB4945199.1"/>
    </source>
</evidence>
<evidence type="ECO:0008006" key="6">
    <source>
        <dbReference type="Google" id="ProtNLM"/>
    </source>
</evidence>
<evidence type="ECO:0000313" key="5">
    <source>
        <dbReference type="Proteomes" id="UP000573327"/>
    </source>
</evidence>
<reference evidence="4 5" key="1">
    <citation type="submission" date="2020-08" db="EMBL/GenBank/DDBJ databases">
        <title>Sequencing the genomes of 1000 actinobacteria strains.</title>
        <authorList>
            <person name="Klenk H.-P."/>
        </authorList>
    </citation>
    <scope>NUCLEOTIDE SEQUENCE [LARGE SCALE GENOMIC DNA]</scope>
    <source>
        <strain evidence="4 5">DSM 44786</strain>
    </source>
</reference>
<keyword evidence="5" id="KW-1185">Reference proteome</keyword>
<proteinExistence type="predicted"/>
<feature type="chain" id="PRO_5039168970" description="LPXTG-motif cell wall-anchored protein" evidence="3">
    <location>
        <begin position="24"/>
        <end position="277"/>
    </location>
</feature>
<dbReference type="EMBL" id="JACHJR010000001">
    <property type="protein sequence ID" value="MBB4945199.1"/>
    <property type="molecule type" value="Genomic_DNA"/>
</dbReference>
<evidence type="ECO:0000256" key="3">
    <source>
        <dbReference type="SAM" id="SignalP"/>
    </source>
</evidence>
<sequence>MRITRSAATVLAALTLAVGVPVASGGNTAWAVCGLDLKSPWPGQPRPPKHQGELQVTELKTSPTQITAGGPAVEIPVRITNRTDAAYQEVEPSIGLGHFYDNSIDLKLEDVRVSWKNGTGGWHNLELQPGCTRGIVNEDEALPMLALDKGQSADLTFRIALVSGVPKALDTLNYSIGAATQDRNDGGIGGKLTVNFPKPTPAPPTAAPTTPPVAPAAAPATPTAAATPTPTSTSTTLAETGSRTPNTLLITAGIALIAIGTAALLLIRLTRRTRTRG</sequence>